<dbReference type="RefSeq" id="WP_311578038.1">
    <property type="nucleotide sequence ID" value="NZ_JAVRIF010000002.1"/>
</dbReference>
<dbReference type="PANTHER" id="PTHR43233:SF1">
    <property type="entry name" value="FAMILY N-ACETYLTRANSFERASE, PUTATIVE (AFU_ORTHOLOGUE AFUA_6G03350)-RELATED"/>
    <property type="match status" value="1"/>
</dbReference>
<dbReference type="InterPro" id="IPR000182">
    <property type="entry name" value="GNAT_dom"/>
</dbReference>
<name>A0ABU2ZZ45_9GAMM</name>
<proteinExistence type="predicted"/>
<reference evidence="2 3" key="1">
    <citation type="submission" date="2023-09" db="EMBL/GenBank/DDBJ databases">
        <authorList>
            <person name="Rey-Velasco X."/>
        </authorList>
    </citation>
    <scope>NUCLEOTIDE SEQUENCE [LARGE SCALE GENOMIC DNA]</scope>
    <source>
        <strain evidence="2 3">W431</strain>
    </source>
</reference>
<dbReference type="PANTHER" id="PTHR43233">
    <property type="entry name" value="FAMILY N-ACETYLTRANSFERASE, PUTATIVE (AFU_ORTHOLOGUE AFUA_6G03350)-RELATED"/>
    <property type="match status" value="1"/>
</dbReference>
<organism evidence="2 3">
    <name type="scientific">Thalassotalea castellviae</name>
    <dbReference type="NCBI Taxonomy" id="3075612"/>
    <lineage>
        <taxon>Bacteria</taxon>
        <taxon>Pseudomonadati</taxon>
        <taxon>Pseudomonadota</taxon>
        <taxon>Gammaproteobacteria</taxon>
        <taxon>Alteromonadales</taxon>
        <taxon>Colwelliaceae</taxon>
        <taxon>Thalassotalea</taxon>
    </lineage>
</organism>
<dbReference type="CDD" id="cd04301">
    <property type="entry name" value="NAT_SF"/>
    <property type="match status" value="1"/>
</dbReference>
<keyword evidence="2" id="KW-0808">Transferase</keyword>
<dbReference type="InterPro" id="IPR016181">
    <property type="entry name" value="Acyl_CoA_acyltransferase"/>
</dbReference>
<protein>
    <submittedName>
        <fullName evidence="2">GNAT family N-acetyltransferase</fullName>
        <ecNumber evidence="2">2.3.1.-</ecNumber>
    </submittedName>
</protein>
<sequence length="136" mass="15142">MQYCIKHEPPSPEEFAALRAQVGWGSVDLAMAQQSLEQSLFHVSVYLENKLIGMARVIGDGVMYFYIQDLVVSPQFQQKGVGHAIMQELEGYLTKTVKQGATIALLSAQGKEGFYTRYGYVERTGLPLGKAMCKFI</sequence>
<accession>A0ABU2ZZ45</accession>
<evidence type="ECO:0000313" key="3">
    <source>
        <dbReference type="Proteomes" id="UP001266357"/>
    </source>
</evidence>
<dbReference type="PROSITE" id="PS51186">
    <property type="entry name" value="GNAT"/>
    <property type="match status" value="1"/>
</dbReference>
<feature type="domain" description="N-acetyltransferase" evidence="1">
    <location>
        <begin position="5"/>
        <end position="136"/>
    </location>
</feature>
<keyword evidence="3" id="KW-1185">Reference proteome</keyword>
<gene>
    <name evidence="2" type="ORF">RM573_04775</name>
</gene>
<dbReference type="Pfam" id="PF13673">
    <property type="entry name" value="Acetyltransf_10"/>
    <property type="match status" value="1"/>
</dbReference>
<dbReference type="EC" id="2.3.1.-" evidence="2"/>
<dbReference type="InterPro" id="IPR053144">
    <property type="entry name" value="Acetyltransferase_Butenolide"/>
</dbReference>
<dbReference type="Proteomes" id="UP001266357">
    <property type="component" value="Unassembled WGS sequence"/>
</dbReference>
<dbReference type="EMBL" id="JAVRIF010000002">
    <property type="protein sequence ID" value="MDT0602898.1"/>
    <property type="molecule type" value="Genomic_DNA"/>
</dbReference>
<keyword evidence="2" id="KW-0012">Acyltransferase</keyword>
<evidence type="ECO:0000259" key="1">
    <source>
        <dbReference type="PROSITE" id="PS51186"/>
    </source>
</evidence>
<dbReference type="Gene3D" id="3.40.630.30">
    <property type="match status" value="1"/>
</dbReference>
<dbReference type="GO" id="GO:0016746">
    <property type="term" value="F:acyltransferase activity"/>
    <property type="evidence" value="ECO:0007669"/>
    <property type="project" value="UniProtKB-KW"/>
</dbReference>
<evidence type="ECO:0000313" key="2">
    <source>
        <dbReference type="EMBL" id="MDT0602898.1"/>
    </source>
</evidence>
<comment type="caution">
    <text evidence="2">The sequence shown here is derived from an EMBL/GenBank/DDBJ whole genome shotgun (WGS) entry which is preliminary data.</text>
</comment>
<dbReference type="SUPFAM" id="SSF55729">
    <property type="entry name" value="Acyl-CoA N-acyltransferases (Nat)"/>
    <property type="match status" value="1"/>
</dbReference>